<keyword evidence="2" id="KW-0285">Flavoprotein</keyword>
<dbReference type="InterPro" id="IPR001100">
    <property type="entry name" value="Pyr_nuc-diS_OxRdtase"/>
</dbReference>
<evidence type="ECO:0000256" key="1">
    <source>
        <dbReference type="ARBA" id="ARBA00007532"/>
    </source>
</evidence>
<dbReference type="PRINTS" id="PR00368">
    <property type="entry name" value="FADPNR"/>
</dbReference>
<dbReference type="PRINTS" id="PR00411">
    <property type="entry name" value="PNDRDTASEI"/>
</dbReference>
<comment type="similarity">
    <text evidence="1">Belongs to the class-I pyridine nucleotide-disulfide oxidoreductase family.</text>
</comment>
<dbReference type="Proteomes" id="UP000181901">
    <property type="component" value="Unassembled WGS sequence"/>
</dbReference>
<gene>
    <name evidence="8" type="primary">pdhD</name>
    <name evidence="8" type="ORF">BerOc1_00715</name>
</gene>
<protein>
    <submittedName>
        <fullName evidence="8">Dihydrolipoyl dehydrogenase</fullName>
        <ecNumber evidence="8">1.8.1.4</ecNumber>
    </submittedName>
</protein>
<organism evidence="8 9">
    <name type="scientific">Pseudodesulfovibrio hydrargyri</name>
    <dbReference type="NCBI Taxonomy" id="2125990"/>
    <lineage>
        <taxon>Bacteria</taxon>
        <taxon>Pseudomonadati</taxon>
        <taxon>Thermodesulfobacteriota</taxon>
        <taxon>Desulfovibrionia</taxon>
        <taxon>Desulfovibrionales</taxon>
        <taxon>Desulfovibrionaceae</taxon>
    </lineage>
</organism>
<dbReference type="InterPro" id="IPR004099">
    <property type="entry name" value="Pyr_nucl-diS_OxRdtase_dimer"/>
</dbReference>
<feature type="binding site" evidence="4">
    <location>
        <position position="306"/>
    </location>
    <ligand>
        <name>FAD</name>
        <dbReference type="ChEBI" id="CHEBI:57692"/>
    </ligand>
</feature>
<dbReference type="GO" id="GO:0000166">
    <property type="term" value="F:nucleotide binding"/>
    <property type="evidence" value="ECO:0007669"/>
    <property type="project" value="UniProtKB-KW"/>
</dbReference>
<feature type="binding site" evidence="4">
    <location>
        <begin position="174"/>
        <end position="181"/>
    </location>
    <ligand>
        <name>NAD(+)</name>
        <dbReference type="ChEBI" id="CHEBI:57540"/>
    </ligand>
</feature>
<feature type="domain" description="FAD/NAD(P)-binding" evidence="7">
    <location>
        <begin position="6"/>
        <end position="322"/>
    </location>
</feature>
<dbReference type="EC" id="1.8.1.4" evidence="8"/>
<dbReference type="PIRSF" id="PIRSF000350">
    <property type="entry name" value="Mercury_reductase_MerA"/>
    <property type="match status" value="1"/>
</dbReference>
<keyword evidence="9" id="KW-1185">Reference proteome</keyword>
<comment type="caution">
    <text evidence="8">The sequence shown here is derived from an EMBL/GenBank/DDBJ whole genome shotgun (WGS) entry which is preliminary data.</text>
</comment>
<dbReference type="AlphaFoldDB" id="A0A1J5NKR9"/>
<dbReference type="SUPFAM" id="SSF51905">
    <property type="entry name" value="FAD/NAD(P)-binding domain"/>
    <property type="match status" value="1"/>
</dbReference>
<evidence type="ECO:0000256" key="3">
    <source>
        <dbReference type="ARBA" id="ARBA00022827"/>
    </source>
</evidence>
<dbReference type="InterPro" id="IPR036188">
    <property type="entry name" value="FAD/NAD-bd_sf"/>
</dbReference>
<proteinExistence type="inferred from homology"/>
<accession>A0A1J5NKR9</accession>
<keyword evidence="4" id="KW-0520">NAD</keyword>
<evidence type="ECO:0000259" key="7">
    <source>
        <dbReference type="Pfam" id="PF07992"/>
    </source>
</evidence>
<dbReference type="Pfam" id="PF02852">
    <property type="entry name" value="Pyr_redox_dim"/>
    <property type="match status" value="1"/>
</dbReference>
<feature type="binding site" evidence="4">
    <location>
        <position position="265"/>
    </location>
    <ligand>
        <name>NAD(+)</name>
        <dbReference type="ChEBI" id="CHEBI:57540"/>
    </ligand>
</feature>
<dbReference type="GO" id="GO:0004148">
    <property type="term" value="F:dihydrolipoyl dehydrogenase (NADH) activity"/>
    <property type="evidence" value="ECO:0007669"/>
    <property type="project" value="UniProtKB-EC"/>
</dbReference>
<keyword evidence="8" id="KW-0560">Oxidoreductase</keyword>
<evidence type="ECO:0000313" key="9">
    <source>
        <dbReference type="Proteomes" id="UP000181901"/>
    </source>
</evidence>
<keyword evidence="4" id="KW-0547">Nucleotide-binding</keyword>
<dbReference type="Gene3D" id="3.50.50.60">
    <property type="entry name" value="FAD/NAD(P)-binding domain"/>
    <property type="match status" value="2"/>
</dbReference>
<sequence length="452" mass="48262">MTRQTYDVIVIGSGPAGGIVARRLGEAGLDVAVVEKNGWGGVCPLRGCEPKKTLADMTHEILRVRDMAAHGVAGNLRVDWASLMRFKHSVIDPISDRVFDSFHGRGVTTFHGEARFTGPDTVEVGEIGPLTAKHIVVATGAVPRKLDIPGEELLMTSDGFLDMEELPESMLFIGGGFVSFEFAGIAAAAGARATILHRSRRVLKGFDESLGRRLVQAMQDQGVAVHTDHPVKAVEPFEDGVRVIVAGPDDVEMEFVAAAAVSGAGRVPDLDGLDLDKAGVQRGPSGIDVDVRMRSVSNPNVFAAGDCVEPGHPLTPVAALQADTVVRNILEPDSARSDLSGTAGAVFTHPVLACAGLLVEQASEQGYDFKIYEGDAAKWSEHNRLGMAHAGYRILVERGSGRILGAHYLGAHAEEVVNIFGMAIRHGLTREDLLGQPWSYPSFGYTVRYMLG</sequence>
<evidence type="ECO:0000313" key="8">
    <source>
        <dbReference type="EMBL" id="OIQ52241.1"/>
    </source>
</evidence>
<evidence type="ECO:0000256" key="5">
    <source>
        <dbReference type="PIRSR" id="PIRSR000350-4"/>
    </source>
</evidence>
<dbReference type="EMBL" id="LKAQ01000001">
    <property type="protein sequence ID" value="OIQ52241.1"/>
    <property type="molecule type" value="Genomic_DNA"/>
</dbReference>
<dbReference type="PANTHER" id="PTHR43014:SF5">
    <property type="entry name" value="GLUTATHIONE REDUCTASE (NADPH)"/>
    <property type="match status" value="1"/>
</dbReference>
<dbReference type="PANTHER" id="PTHR43014">
    <property type="entry name" value="MERCURIC REDUCTASE"/>
    <property type="match status" value="1"/>
</dbReference>
<dbReference type="InterPro" id="IPR016156">
    <property type="entry name" value="FAD/NAD-linked_Rdtase_dimer_sf"/>
</dbReference>
<name>A0A1J5NKR9_9BACT</name>
<dbReference type="Pfam" id="PF07992">
    <property type="entry name" value="Pyr_redox_2"/>
    <property type="match status" value="1"/>
</dbReference>
<dbReference type="SUPFAM" id="SSF55424">
    <property type="entry name" value="FAD/NAD-linked reductases, dimerisation (C-terminal) domain"/>
    <property type="match status" value="1"/>
</dbReference>
<feature type="binding site" evidence="4">
    <location>
        <position position="52"/>
    </location>
    <ligand>
        <name>FAD</name>
        <dbReference type="ChEBI" id="CHEBI:57692"/>
    </ligand>
</feature>
<evidence type="ECO:0000259" key="6">
    <source>
        <dbReference type="Pfam" id="PF02852"/>
    </source>
</evidence>
<dbReference type="InterPro" id="IPR023753">
    <property type="entry name" value="FAD/NAD-binding_dom"/>
</dbReference>
<dbReference type="RefSeq" id="WP_071544318.1">
    <property type="nucleotide sequence ID" value="NZ_LKAQ01000001.1"/>
</dbReference>
<feature type="domain" description="Pyridine nucleotide-disulphide oxidoreductase dimerisation" evidence="6">
    <location>
        <begin position="343"/>
        <end position="444"/>
    </location>
</feature>
<evidence type="ECO:0000256" key="4">
    <source>
        <dbReference type="PIRSR" id="PIRSR000350-3"/>
    </source>
</evidence>
<keyword evidence="3 4" id="KW-0274">FAD</keyword>
<feature type="disulfide bond" description="Redox-active" evidence="5">
    <location>
        <begin position="43"/>
        <end position="48"/>
    </location>
</feature>
<comment type="cofactor">
    <cofactor evidence="4">
        <name>FAD</name>
        <dbReference type="ChEBI" id="CHEBI:57692"/>
    </cofactor>
    <text evidence="4">Binds 1 FAD per subunit.</text>
</comment>
<reference evidence="8 9" key="1">
    <citation type="submission" date="2015-09" db="EMBL/GenBank/DDBJ databases">
        <title>Genome of Desulfovibrio dechloracetivorans BerOc1, a mercury methylating strain isolated from highly hydrocarbons and metals contaminated coastal sediments.</title>
        <authorList>
            <person name="Goni Urriza M."/>
            <person name="Gassie C."/>
            <person name="Bouchez O."/>
            <person name="Klopp C."/>
            <person name="Ranchou-Peyruse A."/>
            <person name="Remy G."/>
        </authorList>
    </citation>
    <scope>NUCLEOTIDE SEQUENCE [LARGE SCALE GENOMIC DNA]</scope>
    <source>
        <strain evidence="8 9">BerOc1</strain>
    </source>
</reference>
<dbReference type="OrthoDB" id="9786429at2"/>
<evidence type="ECO:0000256" key="2">
    <source>
        <dbReference type="ARBA" id="ARBA00022630"/>
    </source>
</evidence>
<dbReference type="Gene3D" id="3.30.390.30">
    <property type="match status" value="1"/>
</dbReference>